<protein>
    <recommendedName>
        <fullName evidence="2">DUF1771 domain-containing protein</fullName>
    </recommendedName>
</protein>
<feature type="domain" description="DUF1771" evidence="2">
    <location>
        <begin position="336"/>
        <end position="401"/>
    </location>
</feature>
<evidence type="ECO:0000313" key="4">
    <source>
        <dbReference type="Proteomes" id="UP001085076"/>
    </source>
</evidence>
<reference evidence="3" key="1">
    <citation type="submission" date="2021-03" db="EMBL/GenBank/DDBJ databases">
        <authorList>
            <person name="Li Z."/>
            <person name="Yang C."/>
        </authorList>
    </citation>
    <scope>NUCLEOTIDE SEQUENCE</scope>
    <source>
        <strain evidence="3">Dzin_1.0</strain>
        <tissue evidence="3">Leaf</tissue>
    </source>
</reference>
<evidence type="ECO:0000256" key="1">
    <source>
        <dbReference type="SAM" id="MobiDB-lite"/>
    </source>
</evidence>
<gene>
    <name evidence="3" type="ORF">J5N97_021835</name>
</gene>
<dbReference type="Gene3D" id="3.30.1370.110">
    <property type="match status" value="1"/>
</dbReference>
<dbReference type="Proteomes" id="UP001085076">
    <property type="component" value="Miscellaneous, Linkage group lg06"/>
</dbReference>
<dbReference type="OrthoDB" id="1928104at2759"/>
<feature type="region of interest" description="Disordered" evidence="1">
    <location>
        <begin position="236"/>
        <end position="262"/>
    </location>
</feature>
<comment type="caution">
    <text evidence="3">The sequence shown here is derived from an EMBL/GenBank/DDBJ whole genome shotgun (WGS) entry which is preliminary data.</text>
</comment>
<dbReference type="SMART" id="SM01162">
    <property type="entry name" value="DUF1771"/>
    <property type="match status" value="1"/>
</dbReference>
<reference evidence="3" key="2">
    <citation type="journal article" date="2022" name="Hortic Res">
        <title>The genome of Dioscorea zingiberensis sheds light on the biosynthesis, origin and evolution of the medicinally important diosgenin saponins.</title>
        <authorList>
            <person name="Li Y."/>
            <person name="Tan C."/>
            <person name="Li Z."/>
            <person name="Guo J."/>
            <person name="Li S."/>
            <person name="Chen X."/>
            <person name="Wang C."/>
            <person name="Dai X."/>
            <person name="Yang H."/>
            <person name="Song W."/>
            <person name="Hou L."/>
            <person name="Xu J."/>
            <person name="Tong Z."/>
            <person name="Xu A."/>
            <person name="Yuan X."/>
            <person name="Wang W."/>
            <person name="Yang Q."/>
            <person name="Chen L."/>
            <person name="Sun Z."/>
            <person name="Wang K."/>
            <person name="Pan B."/>
            <person name="Chen J."/>
            <person name="Bao Y."/>
            <person name="Liu F."/>
            <person name="Qi X."/>
            <person name="Gang D.R."/>
            <person name="Wen J."/>
            <person name="Li J."/>
        </authorList>
    </citation>
    <scope>NUCLEOTIDE SEQUENCE</scope>
    <source>
        <strain evidence="3">Dzin_1.0</strain>
    </source>
</reference>
<name>A0A9D5HAF1_9LILI</name>
<keyword evidence="4" id="KW-1185">Reference proteome</keyword>
<evidence type="ECO:0000259" key="2">
    <source>
        <dbReference type="SMART" id="SM01162"/>
    </source>
</evidence>
<dbReference type="AlphaFoldDB" id="A0A9D5HAF1"/>
<evidence type="ECO:0000313" key="3">
    <source>
        <dbReference type="EMBL" id="KAJ0968958.1"/>
    </source>
</evidence>
<dbReference type="PANTHER" id="PTHR47872:SF1">
    <property type="entry name" value="NUCLEAR RNA EXPORT FACTOR SDE5-RELATED"/>
    <property type="match status" value="1"/>
</dbReference>
<sequence>MDQLTSSNFEDDGEMRVLNSLLEAFGSVCSLEEIADAYCKSKHDVNRTGEILYQLQTSKSSGEVHASTGGSDHVESKQSLHEYSPVESLESALPCKKSKEQSSKASASLGTVSSVIGHTYARATLSPTETSRTSKPLIVEMKGLINEDHESGHVASCITTLKESMSDKDVGEFLFSMLGDGFQLRTDVIQEIFGECGYNAKDSMEELSTLSEKALEKTQNFKHDITQNFTGLSSETESCISGQSYPSSSNERTSIEQSNLDKEKSSLSREILESLFHAPARSDEKPRKRLEWGLNRTRVVGQKVVSEPPEKLSPLPLVDISMFRPDVNDVLDEDDKFHLLRKATKQHWSTMKEYYVAAVDAFNKGDRAQVSYLIEQGRYYNQLAREANEKSQQEILETKNDQCDLPLDLHEHDPKEAVKLLKTHICSLARMPSFRYLKVMLNTGAEDTTKGKRRRMVIGFLEKKSIKWTEEEGNPGTILIKLDEIDPIN</sequence>
<organism evidence="3 4">
    <name type="scientific">Dioscorea zingiberensis</name>
    <dbReference type="NCBI Taxonomy" id="325984"/>
    <lineage>
        <taxon>Eukaryota</taxon>
        <taxon>Viridiplantae</taxon>
        <taxon>Streptophyta</taxon>
        <taxon>Embryophyta</taxon>
        <taxon>Tracheophyta</taxon>
        <taxon>Spermatophyta</taxon>
        <taxon>Magnoliopsida</taxon>
        <taxon>Liliopsida</taxon>
        <taxon>Dioscoreales</taxon>
        <taxon>Dioscoreaceae</taxon>
        <taxon>Dioscorea</taxon>
    </lineage>
</organism>
<dbReference type="InterPro" id="IPR056254">
    <property type="entry name" value="At5g58720/SDE5-like_UBA-like"/>
</dbReference>
<feature type="compositionally biased region" description="Polar residues" evidence="1">
    <location>
        <begin position="236"/>
        <end position="258"/>
    </location>
</feature>
<dbReference type="Pfam" id="PF24767">
    <property type="entry name" value="UBA_At5g58720"/>
    <property type="match status" value="1"/>
</dbReference>
<dbReference type="InterPro" id="IPR036063">
    <property type="entry name" value="Smr_dom_sf"/>
</dbReference>
<dbReference type="PANTHER" id="PTHR47872">
    <property type="entry name" value="NUCLEAR RNA EXPORT FACTOR SDE5-RELATED"/>
    <property type="match status" value="1"/>
</dbReference>
<dbReference type="EMBL" id="JAGGNH010000006">
    <property type="protein sequence ID" value="KAJ0968958.1"/>
    <property type="molecule type" value="Genomic_DNA"/>
</dbReference>
<proteinExistence type="predicted"/>
<dbReference type="Pfam" id="PF08590">
    <property type="entry name" value="DUF1771"/>
    <property type="match status" value="1"/>
</dbReference>
<dbReference type="InterPro" id="IPR013899">
    <property type="entry name" value="DUF1771"/>
</dbReference>
<feature type="region of interest" description="Disordered" evidence="1">
    <location>
        <begin position="58"/>
        <end position="83"/>
    </location>
</feature>
<accession>A0A9D5HAF1</accession>